<dbReference type="EMBL" id="QJNS01000134">
    <property type="protein sequence ID" value="RYO85557.1"/>
    <property type="molecule type" value="Genomic_DNA"/>
</dbReference>
<organism evidence="2 3">
    <name type="scientific">Monosporascus cannonballus</name>
    <dbReference type="NCBI Taxonomy" id="155416"/>
    <lineage>
        <taxon>Eukaryota</taxon>
        <taxon>Fungi</taxon>
        <taxon>Dikarya</taxon>
        <taxon>Ascomycota</taxon>
        <taxon>Pezizomycotina</taxon>
        <taxon>Sordariomycetes</taxon>
        <taxon>Xylariomycetidae</taxon>
        <taxon>Xylariales</taxon>
        <taxon>Xylariales incertae sedis</taxon>
        <taxon>Monosporascus</taxon>
    </lineage>
</organism>
<dbReference type="PANTHER" id="PTHR40616:SF1">
    <property type="entry name" value="LINALOOL DEHYDRATASE_ISOMERASE DOMAIN-CONTAINING PROTEIN"/>
    <property type="match status" value="1"/>
</dbReference>
<gene>
    <name evidence="2" type="ORF">DL762_005122</name>
</gene>
<keyword evidence="1" id="KW-0732">Signal</keyword>
<feature type="chain" id="PRO_5047349746" description="Linalool dehydratase/isomerase domain-containing protein" evidence="1">
    <location>
        <begin position="22"/>
        <end position="543"/>
    </location>
</feature>
<sequence>MRRSLTNALGLTALLAGTASGTSSAGLSPTAQEMFTESMTWMDWHYDPKAGYLYDFSASAALRHETRSSAWYALGLLARNSGNDVAEAEKIITSIISGQFKVPSEEWYGDYQKYPQEPYVGSAKYPAEIYSSWDPNWRGFIGTTLILAIEEYSDLLSDNTQGLMLESLYNCSVGDSYRFGSLAPGRDNLWPSYSNPAIMRAFVSGWTGRRMQDSNMTKAGEKYAKEILDLFNEFDTLSEFNSGTYTGVSLFGLHLWSKYLPKDSIMAKNGPRMIEETWKVIAELWHPGLRNMAGPWDRSYGYDMNRYLSLMALWLWPLIGKENSGLIASPQVMSHKADYAWAPVLAIVVDEHKKFIPKNILDNLGKFTGEHKFDTSARYPPYDNVPRNFTFWVMEKMTIGAESYDQIRVGGATGPDSFNPAVVQWDTGDEISWISLYPTEKAMRAKVYHNKLVMTYPKGNETSEFQLVVGTFDKKPNVSGWDDLQGLRVKVSGNVDKKYDLVFGGANGGGAGTINDFENWRFIYKMPSGFKGVPKLVLEFELI</sequence>
<keyword evidence="3" id="KW-1185">Reference proteome</keyword>
<proteinExistence type="predicted"/>
<feature type="signal peptide" evidence="1">
    <location>
        <begin position="1"/>
        <end position="21"/>
    </location>
</feature>
<evidence type="ECO:0000313" key="2">
    <source>
        <dbReference type="EMBL" id="RYO85557.1"/>
    </source>
</evidence>
<evidence type="ECO:0000256" key="1">
    <source>
        <dbReference type="SAM" id="SignalP"/>
    </source>
</evidence>
<name>A0ABY0H8S9_9PEZI</name>
<reference evidence="2 3" key="1">
    <citation type="submission" date="2018-06" db="EMBL/GenBank/DDBJ databases">
        <title>Complete Genomes of Monosporascus.</title>
        <authorList>
            <person name="Robinson A.J."/>
            <person name="Natvig D.O."/>
        </authorList>
    </citation>
    <scope>NUCLEOTIDE SEQUENCE [LARGE SCALE GENOMIC DNA]</scope>
    <source>
        <strain evidence="2 3">CBS 609.92</strain>
    </source>
</reference>
<comment type="caution">
    <text evidence="2">The sequence shown here is derived from an EMBL/GenBank/DDBJ whole genome shotgun (WGS) entry which is preliminary data.</text>
</comment>
<accession>A0ABY0H8S9</accession>
<dbReference type="Proteomes" id="UP000294003">
    <property type="component" value="Unassembled WGS sequence"/>
</dbReference>
<evidence type="ECO:0008006" key="4">
    <source>
        <dbReference type="Google" id="ProtNLM"/>
    </source>
</evidence>
<dbReference type="PANTHER" id="PTHR40616">
    <property type="entry name" value="LINALOOL DEHYDRATASE_ISOMERASE DOMAIN-CONTAINING PROTEIN"/>
    <property type="match status" value="1"/>
</dbReference>
<evidence type="ECO:0000313" key="3">
    <source>
        <dbReference type="Proteomes" id="UP000294003"/>
    </source>
</evidence>
<protein>
    <recommendedName>
        <fullName evidence="4">Linalool dehydratase/isomerase domain-containing protein</fullName>
    </recommendedName>
</protein>